<feature type="zinc finger region" description="TRAF-type" evidence="4">
    <location>
        <begin position="220"/>
        <end position="275"/>
    </location>
</feature>
<evidence type="ECO:0000256" key="5">
    <source>
        <dbReference type="SAM" id="MobiDB-lite"/>
    </source>
</evidence>
<protein>
    <submittedName>
        <fullName evidence="7">TNF receptor-associated factor family protein</fullName>
    </submittedName>
</protein>
<sequence>MDLPITDPGPTRDPAHPPSFLCPHSDSELVRRLAQLLLPGLAAACVDSTTGDPFRSPGSVAVDLRRDLIDLHLLPLSQTFVPDTLSLLSTLPSDEPPDPDLPDLDSPSDILSYLLDQFASSRRTVLGRVSTWLLSDSREDKIDDFVQDLELTNFWKLDRRESVADAVLKNLDYKNKHHCNDSFCNKRDLDDHVRLCPFRPVECTSDGCKVRFCKMRQEKHDAACLYKVLDCEQGCGARVVRREMDRHCVTVCGRRMANCPFYQVGCQSAFPMCELDEHFDGNLGLHLLCVLKVAGKEEEEAKELAERMEKSEFRKRLAAALSVRSLTYLAKEVEPKLPPQPKKLEVELDKNTCQSDVNSDTEKLEVDLDKDRGQSNASPKLEKLEVVSEEDGRKSDTSPKTEKLEFVRDEDGRKSDASPKTEKLEADLDNATPKTEKLEVKLGKDNSHQSEKAGEDA</sequence>
<feature type="domain" description="TRAF-type" evidence="6">
    <location>
        <begin position="220"/>
        <end position="275"/>
    </location>
</feature>
<evidence type="ECO:0000256" key="2">
    <source>
        <dbReference type="ARBA" id="ARBA00022771"/>
    </source>
</evidence>
<dbReference type="EMBL" id="JANAVB010039215">
    <property type="protein sequence ID" value="KAJ6800004.1"/>
    <property type="molecule type" value="Genomic_DNA"/>
</dbReference>
<dbReference type="GO" id="GO:0008270">
    <property type="term" value="F:zinc ion binding"/>
    <property type="evidence" value="ECO:0007669"/>
    <property type="project" value="UniProtKB-KW"/>
</dbReference>
<organism evidence="7 8">
    <name type="scientific">Iris pallida</name>
    <name type="common">Sweet iris</name>
    <dbReference type="NCBI Taxonomy" id="29817"/>
    <lineage>
        <taxon>Eukaryota</taxon>
        <taxon>Viridiplantae</taxon>
        <taxon>Streptophyta</taxon>
        <taxon>Embryophyta</taxon>
        <taxon>Tracheophyta</taxon>
        <taxon>Spermatophyta</taxon>
        <taxon>Magnoliopsida</taxon>
        <taxon>Liliopsida</taxon>
        <taxon>Asparagales</taxon>
        <taxon>Iridaceae</taxon>
        <taxon>Iridoideae</taxon>
        <taxon>Irideae</taxon>
        <taxon>Iris</taxon>
    </lineage>
</organism>
<evidence type="ECO:0000313" key="7">
    <source>
        <dbReference type="EMBL" id="KAJ6800004.1"/>
    </source>
</evidence>
<gene>
    <name evidence="7" type="ORF">M6B38_205345</name>
</gene>
<feature type="compositionally biased region" description="Basic and acidic residues" evidence="5">
    <location>
        <begin position="434"/>
        <end position="457"/>
    </location>
</feature>
<dbReference type="AlphaFoldDB" id="A0AAX6E7L5"/>
<keyword evidence="1 4" id="KW-0479">Metal-binding</keyword>
<dbReference type="Pfam" id="PF02176">
    <property type="entry name" value="zf-TRAF"/>
    <property type="match status" value="1"/>
</dbReference>
<keyword evidence="2 4" id="KW-0863">Zinc-finger</keyword>
<evidence type="ECO:0000256" key="3">
    <source>
        <dbReference type="ARBA" id="ARBA00022833"/>
    </source>
</evidence>
<dbReference type="Proteomes" id="UP001140949">
    <property type="component" value="Unassembled WGS sequence"/>
</dbReference>
<dbReference type="Gene3D" id="3.30.40.10">
    <property type="entry name" value="Zinc/RING finger domain, C3HC4 (zinc finger)"/>
    <property type="match status" value="1"/>
</dbReference>
<proteinExistence type="predicted"/>
<feature type="compositionally biased region" description="Basic and acidic residues" evidence="5">
    <location>
        <begin position="360"/>
        <end position="373"/>
    </location>
</feature>
<dbReference type="PANTHER" id="PTHR10131">
    <property type="entry name" value="TNF RECEPTOR ASSOCIATED FACTOR"/>
    <property type="match status" value="1"/>
</dbReference>
<name>A0AAX6E7L5_IRIPA</name>
<evidence type="ECO:0000256" key="4">
    <source>
        <dbReference type="PROSITE-ProRule" id="PRU00207"/>
    </source>
</evidence>
<accession>A0AAX6E7L5</accession>
<evidence type="ECO:0000313" key="8">
    <source>
        <dbReference type="Proteomes" id="UP001140949"/>
    </source>
</evidence>
<evidence type="ECO:0000256" key="1">
    <source>
        <dbReference type="ARBA" id="ARBA00022723"/>
    </source>
</evidence>
<comment type="caution">
    <text evidence="7">The sequence shown here is derived from an EMBL/GenBank/DDBJ whole genome shotgun (WGS) entry which is preliminary data.</text>
</comment>
<reference evidence="7" key="1">
    <citation type="journal article" date="2023" name="GigaByte">
        <title>Genome assembly of the bearded iris, Iris pallida Lam.</title>
        <authorList>
            <person name="Bruccoleri R.E."/>
            <person name="Oakeley E.J."/>
            <person name="Faust A.M.E."/>
            <person name="Altorfer M."/>
            <person name="Dessus-Babus S."/>
            <person name="Burckhardt D."/>
            <person name="Oertli M."/>
            <person name="Naumann U."/>
            <person name="Petersen F."/>
            <person name="Wong J."/>
        </authorList>
    </citation>
    <scope>NUCLEOTIDE SEQUENCE</scope>
    <source>
        <strain evidence="7">GSM-AAB239-AS_SAM_17_03QT</strain>
    </source>
</reference>
<dbReference type="PROSITE" id="PS50145">
    <property type="entry name" value="ZF_TRAF"/>
    <property type="match status" value="1"/>
</dbReference>
<keyword evidence="3 4" id="KW-0862">Zinc</keyword>
<dbReference type="InterPro" id="IPR013083">
    <property type="entry name" value="Znf_RING/FYVE/PHD"/>
</dbReference>
<feature type="region of interest" description="Disordered" evidence="5">
    <location>
        <begin position="348"/>
        <end position="457"/>
    </location>
</feature>
<reference evidence="7" key="2">
    <citation type="submission" date="2023-04" db="EMBL/GenBank/DDBJ databases">
        <authorList>
            <person name="Bruccoleri R.E."/>
            <person name="Oakeley E.J."/>
            <person name="Faust A.-M."/>
            <person name="Dessus-Babus S."/>
            <person name="Altorfer M."/>
            <person name="Burckhardt D."/>
            <person name="Oertli M."/>
            <person name="Naumann U."/>
            <person name="Petersen F."/>
            <person name="Wong J."/>
        </authorList>
    </citation>
    <scope>NUCLEOTIDE SEQUENCE</scope>
    <source>
        <strain evidence="7">GSM-AAB239-AS_SAM_17_03QT</strain>
        <tissue evidence="7">Leaf</tissue>
    </source>
</reference>
<keyword evidence="7" id="KW-0675">Receptor</keyword>
<keyword evidence="8" id="KW-1185">Reference proteome</keyword>
<evidence type="ECO:0000259" key="6">
    <source>
        <dbReference type="PROSITE" id="PS50145"/>
    </source>
</evidence>
<dbReference type="InterPro" id="IPR001293">
    <property type="entry name" value="Znf_TRAF"/>
</dbReference>
<dbReference type="PANTHER" id="PTHR10131:SF161">
    <property type="entry name" value="F26K24.24 PROTEIN"/>
    <property type="match status" value="1"/>
</dbReference>
<feature type="compositionally biased region" description="Basic and acidic residues" evidence="5">
    <location>
        <begin position="380"/>
        <end position="426"/>
    </location>
</feature>